<dbReference type="AlphaFoldDB" id="A0A545TGI1"/>
<dbReference type="OrthoDB" id="9795402at2"/>
<name>A0A545TGI1_9PROT</name>
<reference evidence="2 3" key="1">
    <citation type="submission" date="2019-06" db="EMBL/GenBank/DDBJ databases">
        <title>Whole genome sequence for Rhodospirillaceae sp. R148.</title>
        <authorList>
            <person name="Wang G."/>
        </authorList>
    </citation>
    <scope>NUCLEOTIDE SEQUENCE [LARGE SCALE GENOMIC DNA]</scope>
    <source>
        <strain evidence="2 3">R148</strain>
    </source>
</reference>
<comment type="caution">
    <text evidence="2">The sequence shown here is derived from an EMBL/GenBank/DDBJ whole genome shotgun (WGS) entry which is preliminary data.</text>
</comment>
<sequence length="235" mass="27111">MMQKVIDPQMLRFDEQQIPLEIRRHARARRITLRLTPDGLGVRLVLPERVPLKEGLAFAERNRGWILKRLSDQPGRVVFCDGAVIPILGQTRTIRHAPEARRGVWQEDDVIWVSGFAEHLSRRVTDHLKSEARREITTRARAKAKSRDLRIARISIRDTTSRWGSCSSSGNLNFSWRLIFAPELVLDYVVAHEVAHLREMNHGPAFWHLTRQMTENVGQAKTWLTNNGNSLLRYG</sequence>
<dbReference type="Pfam" id="PF01863">
    <property type="entry name" value="YgjP-like"/>
    <property type="match status" value="1"/>
</dbReference>
<dbReference type="Proteomes" id="UP000315252">
    <property type="component" value="Unassembled WGS sequence"/>
</dbReference>
<dbReference type="Gene3D" id="3.30.2010.10">
    <property type="entry name" value="Metalloproteases ('zincins'), catalytic domain"/>
    <property type="match status" value="1"/>
</dbReference>
<evidence type="ECO:0000313" key="2">
    <source>
        <dbReference type="EMBL" id="TQV76337.1"/>
    </source>
</evidence>
<protein>
    <submittedName>
        <fullName evidence="2">M48 family metallopeptidase</fullName>
    </submittedName>
</protein>
<accession>A0A545TGI1</accession>
<organism evidence="2 3">
    <name type="scientific">Denitrobaculum tricleocarpae</name>
    <dbReference type="NCBI Taxonomy" id="2591009"/>
    <lineage>
        <taxon>Bacteria</taxon>
        <taxon>Pseudomonadati</taxon>
        <taxon>Pseudomonadota</taxon>
        <taxon>Alphaproteobacteria</taxon>
        <taxon>Rhodospirillales</taxon>
        <taxon>Rhodospirillaceae</taxon>
        <taxon>Denitrobaculum</taxon>
    </lineage>
</organism>
<dbReference type="PANTHER" id="PTHR30399">
    <property type="entry name" value="UNCHARACTERIZED PROTEIN YGJP"/>
    <property type="match status" value="1"/>
</dbReference>
<dbReference type="InterPro" id="IPR002725">
    <property type="entry name" value="YgjP-like_metallopeptidase"/>
</dbReference>
<proteinExistence type="predicted"/>
<dbReference type="EMBL" id="VHSH01000008">
    <property type="protein sequence ID" value="TQV76337.1"/>
    <property type="molecule type" value="Genomic_DNA"/>
</dbReference>
<gene>
    <name evidence="2" type="ORF">FKG95_22165</name>
</gene>
<dbReference type="PANTHER" id="PTHR30399:SF1">
    <property type="entry name" value="UTP PYROPHOSPHATASE"/>
    <property type="match status" value="1"/>
</dbReference>
<evidence type="ECO:0000259" key="1">
    <source>
        <dbReference type="Pfam" id="PF01863"/>
    </source>
</evidence>
<dbReference type="InterPro" id="IPR053136">
    <property type="entry name" value="UTP_pyrophosphatase-like"/>
</dbReference>
<evidence type="ECO:0000313" key="3">
    <source>
        <dbReference type="Proteomes" id="UP000315252"/>
    </source>
</evidence>
<feature type="domain" description="YgjP-like metallopeptidase" evidence="1">
    <location>
        <begin position="32"/>
        <end position="226"/>
    </location>
</feature>
<dbReference type="CDD" id="cd07344">
    <property type="entry name" value="M48_yhfN_like"/>
    <property type="match status" value="1"/>
</dbReference>
<keyword evidence="3" id="KW-1185">Reference proteome</keyword>